<organism evidence="1 2">
    <name type="scientific">Mucilaginibacter paludis DSM 18603</name>
    <dbReference type="NCBI Taxonomy" id="714943"/>
    <lineage>
        <taxon>Bacteria</taxon>
        <taxon>Pseudomonadati</taxon>
        <taxon>Bacteroidota</taxon>
        <taxon>Sphingobacteriia</taxon>
        <taxon>Sphingobacteriales</taxon>
        <taxon>Sphingobacteriaceae</taxon>
        <taxon>Mucilaginibacter</taxon>
    </lineage>
</organism>
<name>H1Y6C2_9SPHI</name>
<evidence type="ECO:0000313" key="1">
    <source>
        <dbReference type="EMBL" id="EHQ24870.1"/>
    </source>
</evidence>
<protein>
    <submittedName>
        <fullName evidence="1">Uncharacterized protein</fullName>
    </submittedName>
</protein>
<sequence length="41" mass="4771">MEAVIVEWDGACYAPSEYPIKFNWKIDDQLILNCIQIPEKS</sequence>
<dbReference type="AlphaFoldDB" id="H1Y6C2"/>
<keyword evidence="2" id="KW-1185">Reference proteome</keyword>
<reference evidence="1" key="1">
    <citation type="submission" date="2011-09" db="EMBL/GenBank/DDBJ databases">
        <title>The permanent draft genome of Mucilaginibacter paludis DSM 18603.</title>
        <authorList>
            <consortium name="US DOE Joint Genome Institute (JGI-PGF)"/>
            <person name="Lucas S."/>
            <person name="Han J."/>
            <person name="Lapidus A."/>
            <person name="Bruce D."/>
            <person name="Goodwin L."/>
            <person name="Pitluck S."/>
            <person name="Peters L."/>
            <person name="Kyrpides N."/>
            <person name="Mavromatis K."/>
            <person name="Ivanova N."/>
            <person name="Mikhailova N."/>
            <person name="Held B."/>
            <person name="Detter J.C."/>
            <person name="Tapia R."/>
            <person name="Han C."/>
            <person name="Land M."/>
            <person name="Hauser L."/>
            <person name="Markowitz V."/>
            <person name="Cheng J.-F."/>
            <person name="Hugenholtz P."/>
            <person name="Woyke T."/>
            <person name="Wu D."/>
            <person name="Tindall B."/>
            <person name="Brambilla E."/>
            <person name="Klenk H.-P."/>
            <person name="Eisen J.A."/>
        </authorList>
    </citation>
    <scope>NUCLEOTIDE SEQUENCE [LARGE SCALE GENOMIC DNA]</scope>
    <source>
        <strain evidence="1">DSM 18603</strain>
    </source>
</reference>
<proteinExistence type="predicted"/>
<dbReference type="HOGENOM" id="CLU_3272951_0_0_10"/>
<dbReference type="Proteomes" id="UP000002774">
    <property type="component" value="Chromosome"/>
</dbReference>
<evidence type="ECO:0000313" key="2">
    <source>
        <dbReference type="Proteomes" id="UP000002774"/>
    </source>
</evidence>
<gene>
    <name evidence="1" type="ORF">Mucpa_0688</name>
</gene>
<accession>H1Y6C2</accession>
<dbReference type="EMBL" id="CM001403">
    <property type="protein sequence ID" value="EHQ24870.1"/>
    <property type="molecule type" value="Genomic_DNA"/>
</dbReference>